<feature type="region of interest" description="Disordered" evidence="2">
    <location>
        <begin position="40"/>
        <end position="144"/>
    </location>
</feature>
<sequence>MEVSKVDDSLVLLDRASRPTRGKRMTKLIDDELEEDELFWNQDALKDEEEDDNYQEEAEVADEFDSDFDVDEPEPDEEAETEVEERPQNKKRLIFPGKTLPKKKTKKKDLSKLDKLSMNEKSIQEPASPDHQDAPDDVEGERIVRKSTRTSVVVRQAERDAIRAALQATMKPIKRKKEGEEKRMTQEEMLLEAAQTEIVNIRNLERVLAREEEVKKRAIVHKAVYSCSYLEFKGLSFQSQLSTTSVPYPEKAICAVTGLPAKLNAHGWILWIGMSFFPSDEILDFKLDAFGQRYNQCRKALRIESISVYRDPKTGQPYATKEAFKIIRERFMDENNNIKKMAMGDLFDSLVGTGFHGKRKRLPISNTRSMSHLPRFANFGRTPVVDIESSE</sequence>
<proteinExistence type="inferred from homology"/>
<evidence type="ECO:0000259" key="3">
    <source>
        <dbReference type="Pfam" id="PF05764"/>
    </source>
</evidence>
<evidence type="ECO:0000256" key="2">
    <source>
        <dbReference type="SAM" id="MobiDB-lite"/>
    </source>
</evidence>
<feature type="compositionally biased region" description="Basic and acidic residues" evidence="2">
    <location>
        <begin position="128"/>
        <end position="144"/>
    </location>
</feature>
<dbReference type="EMBL" id="VDCV01000016">
    <property type="protein sequence ID" value="KAB5521551.1"/>
    <property type="molecule type" value="Genomic_DNA"/>
</dbReference>
<feature type="compositionally biased region" description="Acidic residues" evidence="2">
    <location>
        <begin position="46"/>
        <end position="83"/>
    </location>
</feature>
<organism evidence="5 6">
    <name type="scientific">Salix brachista</name>
    <dbReference type="NCBI Taxonomy" id="2182728"/>
    <lineage>
        <taxon>Eukaryota</taxon>
        <taxon>Viridiplantae</taxon>
        <taxon>Streptophyta</taxon>
        <taxon>Embryophyta</taxon>
        <taxon>Tracheophyta</taxon>
        <taxon>Spermatophyta</taxon>
        <taxon>Magnoliopsida</taxon>
        <taxon>eudicotyledons</taxon>
        <taxon>Gunneridae</taxon>
        <taxon>Pentapetalae</taxon>
        <taxon>rosids</taxon>
        <taxon>fabids</taxon>
        <taxon>Malpighiales</taxon>
        <taxon>Salicaceae</taxon>
        <taxon>Saliceae</taxon>
        <taxon>Salix</taxon>
    </lineage>
</organism>
<dbReference type="InterPro" id="IPR046757">
    <property type="entry name" value="YL1_N"/>
</dbReference>
<evidence type="ECO:0000256" key="1">
    <source>
        <dbReference type="ARBA" id="ARBA00006832"/>
    </source>
</evidence>
<accession>A0A5N5JQ48</accession>
<gene>
    <name evidence="5" type="ORF">DKX38_025870</name>
</gene>
<protein>
    <submittedName>
        <fullName evidence="5">Uncharacterized protein</fullName>
    </submittedName>
</protein>
<comment type="caution">
    <text evidence="5">The sequence shown here is derived from an EMBL/GenBank/DDBJ whole genome shotgun (WGS) entry which is preliminary data.</text>
</comment>
<dbReference type="AlphaFoldDB" id="A0A5N5JQ48"/>
<comment type="similarity">
    <text evidence="1">Belongs to the VPS72/YL1 family.</text>
</comment>
<evidence type="ECO:0000313" key="5">
    <source>
        <dbReference type="EMBL" id="KAB5521551.1"/>
    </source>
</evidence>
<name>A0A5N5JQ48_9ROSI</name>
<dbReference type="PANTHER" id="PTHR13275:SF4">
    <property type="entry name" value="VACUOLAR PROTEIN SORTING-ASSOCIATED PROTEIN 72 HOMOLOG"/>
    <property type="match status" value="1"/>
</dbReference>
<evidence type="ECO:0000259" key="4">
    <source>
        <dbReference type="Pfam" id="PF08265"/>
    </source>
</evidence>
<dbReference type="Pfam" id="PF05764">
    <property type="entry name" value="YL1"/>
    <property type="match status" value="1"/>
</dbReference>
<keyword evidence="6" id="KW-1185">Reference proteome</keyword>
<feature type="domain" description="Vps72/YL1 N-terminal" evidence="3">
    <location>
        <begin position="15"/>
        <end position="226"/>
    </location>
</feature>
<dbReference type="Proteomes" id="UP000326939">
    <property type="component" value="Chromosome 16"/>
</dbReference>
<reference evidence="6" key="1">
    <citation type="journal article" date="2019" name="Gigascience">
        <title>De novo genome assembly of the endangered Acer yangbiense, a plant species with extremely small populations endemic to Yunnan Province, China.</title>
        <authorList>
            <person name="Yang J."/>
            <person name="Wariss H.M."/>
            <person name="Tao L."/>
            <person name="Zhang R."/>
            <person name="Yun Q."/>
            <person name="Hollingsworth P."/>
            <person name="Dao Z."/>
            <person name="Luo G."/>
            <person name="Guo H."/>
            <person name="Ma Y."/>
            <person name="Sun W."/>
        </authorList>
    </citation>
    <scope>NUCLEOTIDE SEQUENCE [LARGE SCALE GENOMIC DNA]</scope>
    <source>
        <strain evidence="6">cv. br00</strain>
    </source>
</reference>
<dbReference type="PANTHER" id="PTHR13275">
    <property type="entry name" value="YL-1 PROTEIN TRANSCRIPTION FACTOR-LIKE 1"/>
    <property type="match status" value="1"/>
</dbReference>
<feature type="compositionally biased region" description="Basic and acidic residues" evidence="2">
    <location>
        <begin position="108"/>
        <end position="118"/>
    </location>
</feature>
<dbReference type="InterPro" id="IPR013272">
    <property type="entry name" value="Vps72/YL1_C"/>
</dbReference>
<dbReference type="GO" id="GO:0005634">
    <property type="term" value="C:nucleus"/>
    <property type="evidence" value="ECO:0007669"/>
    <property type="project" value="TreeGrafter"/>
</dbReference>
<dbReference type="Pfam" id="PF08265">
    <property type="entry name" value="YL1_C"/>
    <property type="match status" value="1"/>
</dbReference>
<feature type="domain" description="Vps72/YL1 C-terminal" evidence="4">
    <location>
        <begin position="309"/>
        <end position="327"/>
    </location>
</feature>
<evidence type="ECO:0000313" key="6">
    <source>
        <dbReference type="Proteomes" id="UP000326939"/>
    </source>
</evidence>